<evidence type="ECO:0000313" key="9">
    <source>
        <dbReference type="EMBL" id="KRT94466.1"/>
    </source>
</evidence>
<dbReference type="GO" id="GO:0022625">
    <property type="term" value="C:cytosolic large ribosomal subunit"/>
    <property type="evidence" value="ECO:0007669"/>
    <property type="project" value="TreeGrafter"/>
</dbReference>
<proteinExistence type="inferred from homology"/>
<feature type="domain" description="Large ribosomal subunit protein bL25 beta" evidence="8">
    <location>
        <begin position="99"/>
        <end position="181"/>
    </location>
</feature>
<dbReference type="Proteomes" id="UP000036168">
    <property type="component" value="Unassembled WGS sequence"/>
</dbReference>
<dbReference type="InterPro" id="IPR011035">
    <property type="entry name" value="Ribosomal_bL25/Gln-tRNA_synth"/>
</dbReference>
<dbReference type="Gene3D" id="2.170.120.20">
    <property type="entry name" value="Ribosomal protein L25, beta domain"/>
    <property type="match status" value="1"/>
</dbReference>
<comment type="similarity">
    <text evidence="5">Belongs to the bacterial ribosomal protein bL25 family. CTC subfamily.</text>
</comment>
<keyword evidence="3 5" id="KW-0689">Ribosomal protein</keyword>
<keyword evidence="2 5" id="KW-0694">RNA-binding</keyword>
<dbReference type="NCBIfam" id="NF004133">
    <property type="entry name" value="PRK05618.2-4"/>
    <property type="match status" value="1"/>
</dbReference>
<evidence type="ECO:0000256" key="5">
    <source>
        <dbReference type="HAMAP-Rule" id="MF_01334"/>
    </source>
</evidence>
<keyword evidence="4 5" id="KW-0687">Ribonucleoprotein</keyword>
<accession>A0A0T6BS49</accession>
<dbReference type="InterPro" id="IPR001021">
    <property type="entry name" value="Ribosomal_bL25_long"/>
</dbReference>
<dbReference type="OrthoDB" id="9790002at2"/>
<keyword evidence="1 5" id="KW-0699">rRNA-binding</keyword>
<dbReference type="PANTHER" id="PTHR33284:SF1">
    <property type="entry name" value="RIBOSOMAL PROTEIN L25_GLN-TRNA SYNTHETASE, ANTI-CODON-BINDING DOMAIN-CONTAINING PROTEIN"/>
    <property type="match status" value="1"/>
</dbReference>
<reference evidence="10 12" key="3">
    <citation type="submission" date="2023-03" db="EMBL/GenBank/DDBJ databases">
        <title>Agriculturally important microbes genome sequencing.</title>
        <authorList>
            <person name="Dunlap C."/>
        </authorList>
    </citation>
    <scope>NUCLEOTIDE SEQUENCE [LARGE SCALE GENOMIC DNA]</scope>
    <source>
        <strain evidence="10 12">CBP-3203</strain>
    </source>
</reference>
<dbReference type="STRING" id="1664069.BGLY_0060"/>
<dbReference type="AlphaFoldDB" id="A0A0T6BS49"/>
<dbReference type="SUPFAM" id="SSF50715">
    <property type="entry name" value="Ribosomal protein L25-like"/>
    <property type="match status" value="1"/>
</dbReference>
<dbReference type="RefSeq" id="WP_048355891.1">
    <property type="nucleotide sequence ID" value="NZ_CP023481.1"/>
</dbReference>
<evidence type="ECO:0000259" key="8">
    <source>
        <dbReference type="Pfam" id="PF14693"/>
    </source>
</evidence>
<evidence type="ECO:0000256" key="2">
    <source>
        <dbReference type="ARBA" id="ARBA00022884"/>
    </source>
</evidence>
<evidence type="ECO:0000313" key="10">
    <source>
        <dbReference type="EMBL" id="MEC0487755.1"/>
    </source>
</evidence>
<evidence type="ECO:0000256" key="6">
    <source>
        <dbReference type="SAM" id="MobiDB-lite"/>
    </source>
</evidence>
<evidence type="ECO:0000259" key="7">
    <source>
        <dbReference type="Pfam" id="PF01386"/>
    </source>
</evidence>
<dbReference type="EMBL" id="LECW02000011">
    <property type="protein sequence ID" value="KRT94466.1"/>
    <property type="molecule type" value="Genomic_DNA"/>
</dbReference>
<dbReference type="InterPro" id="IPR029751">
    <property type="entry name" value="Ribosomal_L25_dom"/>
</dbReference>
<name>A0A0T6BS49_9BACI</name>
<reference evidence="9" key="2">
    <citation type="submission" date="2015-10" db="EMBL/GenBank/DDBJ databases">
        <authorList>
            <person name="Gilbert D.G."/>
        </authorList>
    </citation>
    <scope>NUCLEOTIDE SEQUENCE</scope>
    <source>
        <strain evidence="9">GO-13</strain>
    </source>
</reference>
<dbReference type="InterPro" id="IPR020056">
    <property type="entry name" value="Rbsml_bL25/Gln-tRNA_synth_N"/>
</dbReference>
<dbReference type="GO" id="GO:0008097">
    <property type="term" value="F:5S rRNA binding"/>
    <property type="evidence" value="ECO:0007669"/>
    <property type="project" value="InterPro"/>
</dbReference>
<protein>
    <recommendedName>
        <fullName evidence="5">Large ribosomal subunit protein bL25</fullName>
    </recommendedName>
    <alternativeName>
        <fullName evidence="5">General stress protein CTC</fullName>
    </alternativeName>
</protein>
<dbReference type="Pfam" id="PF14693">
    <property type="entry name" value="Ribosomal_TL5_C"/>
    <property type="match status" value="1"/>
</dbReference>
<dbReference type="Gene3D" id="2.40.240.10">
    <property type="entry name" value="Ribosomal Protein L25, Chain P"/>
    <property type="match status" value="1"/>
</dbReference>
<organism evidence="9 11">
    <name type="scientific">Bacillus glycinifermentans</name>
    <dbReference type="NCBI Taxonomy" id="1664069"/>
    <lineage>
        <taxon>Bacteria</taxon>
        <taxon>Bacillati</taxon>
        <taxon>Bacillota</taxon>
        <taxon>Bacilli</taxon>
        <taxon>Bacillales</taxon>
        <taxon>Bacillaceae</taxon>
        <taxon>Bacillus</taxon>
    </lineage>
</organism>
<dbReference type="InterPro" id="IPR020057">
    <property type="entry name" value="Ribosomal_bL25_b-dom"/>
</dbReference>
<dbReference type="PANTHER" id="PTHR33284">
    <property type="entry name" value="RIBOSOMAL PROTEIN L25/GLN-TRNA SYNTHETASE, ANTI-CODON-BINDING DOMAIN-CONTAINING PROTEIN"/>
    <property type="match status" value="1"/>
</dbReference>
<dbReference type="Pfam" id="PF01386">
    <property type="entry name" value="Ribosomal_L25p"/>
    <property type="match status" value="1"/>
</dbReference>
<comment type="caution">
    <text evidence="9">The sequence shown here is derived from an EMBL/GenBank/DDBJ whole genome shotgun (WGS) entry which is preliminary data.</text>
</comment>
<dbReference type="Proteomes" id="UP001341297">
    <property type="component" value="Unassembled WGS sequence"/>
</dbReference>
<evidence type="ECO:0000313" key="11">
    <source>
        <dbReference type="Proteomes" id="UP000036168"/>
    </source>
</evidence>
<comment type="function">
    <text evidence="5">This is one of the proteins that binds to the 5S RNA in the ribosome where it forms part of the central protuberance.</text>
</comment>
<keyword evidence="12" id="KW-1185">Reference proteome</keyword>
<evidence type="ECO:0000313" key="12">
    <source>
        <dbReference type="Proteomes" id="UP001341297"/>
    </source>
</evidence>
<gene>
    <name evidence="5" type="primary">rplY</name>
    <name evidence="5" type="synonym">ctc</name>
    <name evidence="9" type="ORF">AB447_215000</name>
    <name evidence="10" type="ORF">P8828_23695</name>
</gene>
<sequence length="208" mass="22778">MAILKAEERTGSKRSSLRKIRLSGFVPGVVYGKELENKSVSLDSVKLLKILRDEGKNTIINLDVNGEQYPVMVTEVQTDPLKDSIVHADFKVVDMEAEMEAAVPVNLAGEAEGIKQGGVLQQPLYELSVTAKPQNIPQAIEADISHLEVNDVLTVGDITPAGDYSFNHEPDEVVASILPPQKQEETEAESAAQEVEEPEESNEKEKNE</sequence>
<evidence type="ECO:0000256" key="3">
    <source>
        <dbReference type="ARBA" id="ARBA00022980"/>
    </source>
</evidence>
<feature type="domain" description="Large ribosomal subunit protein bL25 L25" evidence="7">
    <location>
        <begin position="4"/>
        <end position="90"/>
    </location>
</feature>
<evidence type="ECO:0000256" key="1">
    <source>
        <dbReference type="ARBA" id="ARBA00022730"/>
    </source>
</evidence>
<evidence type="ECO:0000256" key="4">
    <source>
        <dbReference type="ARBA" id="ARBA00023274"/>
    </source>
</evidence>
<dbReference type="InterPro" id="IPR037121">
    <property type="entry name" value="Ribosomal_bL25_C"/>
</dbReference>
<dbReference type="GO" id="GO:0003735">
    <property type="term" value="F:structural constituent of ribosome"/>
    <property type="evidence" value="ECO:0007669"/>
    <property type="project" value="InterPro"/>
</dbReference>
<feature type="region of interest" description="Disordered" evidence="6">
    <location>
        <begin position="163"/>
        <end position="208"/>
    </location>
</feature>
<dbReference type="NCBIfam" id="TIGR00731">
    <property type="entry name" value="bL25_bact_ctc"/>
    <property type="match status" value="1"/>
</dbReference>
<comment type="subunit">
    <text evidence="5">Part of the 50S ribosomal subunit; part of the 5S rRNA/L5/L18/L25 subcomplex. Contacts the 5S rRNA. Binds to the 5S rRNA independently of L5 and L18.</text>
</comment>
<reference evidence="9 11" key="1">
    <citation type="journal article" date="2015" name="Int. J. Syst. Evol. Microbiol.">
        <title>Bacillus glycinifermentans sp. nov., isolated from fermented soybean paste.</title>
        <authorList>
            <person name="Kim S.J."/>
            <person name="Dunlap C.A."/>
            <person name="Kwon S.W."/>
            <person name="Rooney A.P."/>
        </authorList>
    </citation>
    <scope>NUCLEOTIDE SEQUENCE [LARGE SCALE GENOMIC DNA]</scope>
    <source>
        <strain evidence="9 11">GO-13</strain>
    </source>
</reference>
<dbReference type="CDD" id="cd00495">
    <property type="entry name" value="Ribosomal_L25_TL5_CTC"/>
    <property type="match status" value="1"/>
</dbReference>
<dbReference type="HAMAP" id="MF_01334">
    <property type="entry name" value="Ribosomal_bL25_CTC"/>
    <property type="match status" value="1"/>
</dbReference>
<dbReference type="GO" id="GO:0006412">
    <property type="term" value="P:translation"/>
    <property type="evidence" value="ECO:0007669"/>
    <property type="project" value="UniProtKB-UniRule"/>
</dbReference>
<dbReference type="InterPro" id="IPR020930">
    <property type="entry name" value="Ribosomal_uL5_bac-type"/>
</dbReference>
<dbReference type="EMBL" id="JARRTL010000035">
    <property type="protein sequence ID" value="MEC0487755.1"/>
    <property type="molecule type" value="Genomic_DNA"/>
</dbReference>